<dbReference type="OrthoDB" id="3045408at2759"/>
<keyword evidence="2" id="KW-1185">Reference proteome</keyword>
<sequence>LKTFRILMMARQYRGFQPNAKYLNNEFLLRRIYRHFVFYVVRHRAKDEAAKAGTATLKADLSKAYKRRGALAQARAKYAKQSGYPRRVVRLLEDPECNSDDDADANGSRYSIRAMPNRSSLVLDLIRTVIDPERL</sequence>
<reference evidence="1 2" key="1">
    <citation type="journal article" date="2015" name="Fungal Genet. Biol.">
        <title>Evolution of novel wood decay mechanisms in Agaricales revealed by the genome sequences of Fistulina hepatica and Cylindrobasidium torrendii.</title>
        <authorList>
            <person name="Floudas D."/>
            <person name="Held B.W."/>
            <person name="Riley R."/>
            <person name="Nagy L.G."/>
            <person name="Koehler G."/>
            <person name="Ransdell A.S."/>
            <person name="Younus H."/>
            <person name="Chow J."/>
            <person name="Chiniquy J."/>
            <person name="Lipzen A."/>
            <person name="Tritt A."/>
            <person name="Sun H."/>
            <person name="Haridas S."/>
            <person name="LaButti K."/>
            <person name="Ohm R.A."/>
            <person name="Kues U."/>
            <person name="Blanchette R.A."/>
            <person name="Grigoriev I.V."/>
            <person name="Minto R.E."/>
            <person name="Hibbett D.S."/>
        </authorList>
    </citation>
    <scope>NUCLEOTIDE SEQUENCE [LARGE SCALE GENOMIC DNA]</scope>
    <source>
        <strain evidence="1 2">FP15055 ss-10</strain>
    </source>
</reference>
<gene>
    <name evidence="1" type="ORF">CYLTODRAFT_332840</name>
</gene>
<accession>A0A0D7ARQ3</accession>
<organism evidence="1 2">
    <name type="scientific">Cylindrobasidium torrendii FP15055 ss-10</name>
    <dbReference type="NCBI Taxonomy" id="1314674"/>
    <lineage>
        <taxon>Eukaryota</taxon>
        <taxon>Fungi</taxon>
        <taxon>Dikarya</taxon>
        <taxon>Basidiomycota</taxon>
        <taxon>Agaricomycotina</taxon>
        <taxon>Agaricomycetes</taxon>
        <taxon>Agaricomycetidae</taxon>
        <taxon>Agaricales</taxon>
        <taxon>Marasmiineae</taxon>
        <taxon>Physalacriaceae</taxon>
        <taxon>Cylindrobasidium</taxon>
    </lineage>
</organism>
<evidence type="ECO:0000313" key="1">
    <source>
        <dbReference type="EMBL" id="KIY61038.1"/>
    </source>
</evidence>
<name>A0A0D7ARQ3_9AGAR</name>
<dbReference type="EMBL" id="KN881087">
    <property type="protein sequence ID" value="KIY61038.1"/>
    <property type="molecule type" value="Genomic_DNA"/>
</dbReference>
<feature type="non-terminal residue" evidence="1">
    <location>
        <position position="1"/>
    </location>
</feature>
<evidence type="ECO:0000313" key="2">
    <source>
        <dbReference type="Proteomes" id="UP000054007"/>
    </source>
</evidence>
<dbReference type="Proteomes" id="UP000054007">
    <property type="component" value="Unassembled WGS sequence"/>
</dbReference>
<feature type="non-terminal residue" evidence="1">
    <location>
        <position position="135"/>
    </location>
</feature>
<dbReference type="STRING" id="1314674.A0A0D7ARQ3"/>
<dbReference type="AlphaFoldDB" id="A0A0D7ARQ3"/>
<proteinExistence type="predicted"/>
<protein>
    <submittedName>
        <fullName evidence="1">Uncharacterized protein</fullName>
    </submittedName>
</protein>